<comment type="caution">
    <text evidence="1">The sequence shown here is derived from an EMBL/GenBank/DDBJ whole genome shotgun (WGS) entry which is preliminary data.</text>
</comment>
<organism evidence="1 2">
    <name type="scientific">Cerasibacillus quisquiliarum</name>
    <dbReference type="NCBI Taxonomy" id="227865"/>
    <lineage>
        <taxon>Bacteria</taxon>
        <taxon>Bacillati</taxon>
        <taxon>Bacillota</taxon>
        <taxon>Bacilli</taxon>
        <taxon>Bacillales</taxon>
        <taxon>Bacillaceae</taxon>
        <taxon>Cerasibacillus</taxon>
    </lineage>
</organism>
<proteinExistence type="predicted"/>
<accession>A0A511UUM4</accession>
<evidence type="ECO:0000313" key="1">
    <source>
        <dbReference type="EMBL" id="GEN30264.1"/>
    </source>
</evidence>
<dbReference type="Proteomes" id="UP000321491">
    <property type="component" value="Unassembled WGS sequence"/>
</dbReference>
<evidence type="ECO:0000313" key="2">
    <source>
        <dbReference type="Proteomes" id="UP000321491"/>
    </source>
</evidence>
<gene>
    <name evidence="1" type="ORF">CQU01_05020</name>
</gene>
<dbReference type="OrthoDB" id="2625859at2"/>
<dbReference type="Gene3D" id="1.10.8.200">
    <property type="entry name" value="Replisome organizer (g39p helicase loader/inhibitor protein)"/>
    <property type="match status" value="1"/>
</dbReference>
<keyword evidence="2" id="KW-1185">Reference proteome</keyword>
<dbReference type="EMBL" id="BJXW01000007">
    <property type="protein sequence ID" value="GEN30264.1"/>
    <property type="molecule type" value="Genomic_DNA"/>
</dbReference>
<reference evidence="1 2" key="1">
    <citation type="submission" date="2019-07" db="EMBL/GenBank/DDBJ databases">
        <title>Whole genome shotgun sequence of Cerasibacillus quisquiliarum NBRC 102429.</title>
        <authorList>
            <person name="Hosoyama A."/>
            <person name="Uohara A."/>
            <person name="Ohji S."/>
            <person name="Ichikawa N."/>
        </authorList>
    </citation>
    <scope>NUCLEOTIDE SEQUENCE [LARGE SCALE GENOMIC DNA]</scope>
    <source>
        <strain evidence="1 2">NBRC 102429</strain>
    </source>
</reference>
<protein>
    <submittedName>
        <fullName evidence="1">Uncharacterized protein</fullName>
    </submittedName>
</protein>
<dbReference type="AlphaFoldDB" id="A0A511UUM4"/>
<sequence>MNREQVKQLFKFLVSIYPNFEVSSHKLDVWTRMMKDMDFNRVMAKAETYVTENRFPPTIADLSAYAPDENKHLEQMKQWKREAQQVPDEVKHRFRQQLLQLVQVKRQ</sequence>
<name>A0A511UUM4_9BACI</name>
<dbReference type="InterPro" id="IPR036173">
    <property type="entry name" value="G39-like_N_sf"/>
</dbReference>
<dbReference type="SUPFAM" id="SSF89064">
    <property type="entry name" value="Replisome organizer (g39p helicase loader/inhibitor protein)"/>
    <property type="match status" value="1"/>
</dbReference>
<dbReference type="RefSeq" id="WP_146935350.1">
    <property type="nucleotide sequence ID" value="NZ_BJXW01000007.1"/>
</dbReference>